<dbReference type="KEGG" id="lem:LEN_4558"/>
<accession>A0AAU9ATP9</accession>
<dbReference type="EMBL" id="AP014940">
    <property type="protein sequence ID" value="BAW00046.1"/>
    <property type="molecule type" value="Genomic_DNA"/>
</dbReference>
<reference evidence="1 2" key="1">
    <citation type="journal article" date="2017" name="DNA Res.">
        <title>Complete genome sequence and expression profile of the commercial lytic enzyme producer Lysobacter enzymogenes M497-1.</title>
        <authorList>
            <person name="Takami H."/>
            <person name="Toyoda A."/>
            <person name="Uchiyama I."/>
            <person name="Itoh T."/>
            <person name="Takaki Y."/>
            <person name="Arai W."/>
            <person name="Nishi S."/>
            <person name="Kawai M."/>
            <person name="Shinya K."/>
            <person name="Ikeda H."/>
        </authorList>
    </citation>
    <scope>NUCLEOTIDE SEQUENCE [LARGE SCALE GENOMIC DNA]</scope>
    <source>
        <strain evidence="1 2">M497-1</strain>
    </source>
</reference>
<sequence>MACRGCVVEGVDKSAGGRRLCAAGTIRLGRRLRRGWRVANASPVGSRNRSFPGRHAHRDDLHVYEHFRAQQHRMQRALGEQPVSGLPDISPVVNYLLNP</sequence>
<protein>
    <submittedName>
        <fullName evidence="1">Uncharacterized protein</fullName>
    </submittedName>
</protein>
<name>A0AAU9ATP9_LYSEN</name>
<gene>
    <name evidence="1" type="ORF">LEN_4558</name>
</gene>
<evidence type="ECO:0000313" key="2">
    <source>
        <dbReference type="Proteomes" id="UP000218824"/>
    </source>
</evidence>
<evidence type="ECO:0000313" key="1">
    <source>
        <dbReference type="EMBL" id="BAW00046.1"/>
    </source>
</evidence>
<dbReference type="AlphaFoldDB" id="A0AAU9ATP9"/>
<organism evidence="1 2">
    <name type="scientific">Lysobacter enzymogenes</name>
    <dbReference type="NCBI Taxonomy" id="69"/>
    <lineage>
        <taxon>Bacteria</taxon>
        <taxon>Pseudomonadati</taxon>
        <taxon>Pseudomonadota</taxon>
        <taxon>Gammaproteobacteria</taxon>
        <taxon>Lysobacterales</taxon>
        <taxon>Lysobacteraceae</taxon>
        <taxon>Lysobacter</taxon>
    </lineage>
</organism>
<dbReference type="Proteomes" id="UP000218824">
    <property type="component" value="Chromosome"/>
</dbReference>
<proteinExistence type="predicted"/>